<reference evidence="9 10" key="1">
    <citation type="journal article" date="2018" name="Gigascience">
        <title>Genomes of trombidid mites reveal novel predicted allergens and laterally-transferred genes associated with secondary metabolism.</title>
        <authorList>
            <person name="Dong X."/>
            <person name="Chaisiri K."/>
            <person name="Xia D."/>
            <person name="Armstrong S.D."/>
            <person name="Fang Y."/>
            <person name="Donnelly M.J."/>
            <person name="Kadowaki T."/>
            <person name="McGarry J.W."/>
            <person name="Darby A.C."/>
            <person name="Makepeace B.L."/>
        </authorList>
    </citation>
    <scope>NUCLEOTIDE SEQUENCE [LARGE SCALE GENOMIC DNA]</scope>
    <source>
        <strain evidence="9">UoL-WK</strain>
    </source>
</reference>
<sequence length="136" mass="15984">EPSIEGTEIIKILKFIRPGNGYEPNFKLTQKTEINGETAHPVYKFLKRSCPATRTSFFERKLLDYEPLNERDIRWNFVKILVEPFTGTPYRRYDFTVKPQELVKDIEHILVTMKNISPLSSNSRFQRIFSNIISNS</sequence>
<dbReference type="GO" id="GO:0004602">
    <property type="term" value="F:glutathione peroxidase activity"/>
    <property type="evidence" value="ECO:0007669"/>
    <property type="project" value="UniProtKB-EC"/>
</dbReference>
<evidence type="ECO:0000256" key="1">
    <source>
        <dbReference type="ARBA" id="ARBA00000217"/>
    </source>
</evidence>
<accession>A0A443R6G2</accession>
<protein>
    <recommendedName>
        <fullName evidence="4">glutathione peroxidase</fullName>
        <ecNumber evidence="4">1.11.1.9</ecNumber>
    </recommendedName>
</protein>
<dbReference type="InterPro" id="IPR000889">
    <property type="entry name" value="Glutathione_peroxidase"/>
</dbReference>
<dbReference type="Gene3D" id="3.40.30.10">
    <property type="entry name" value="Glutaredoxin"/>
    <property type="match status" value="1"/>
</dbReference>
<evidence type="ECO:0000256" key="2">
    <source>
        <dbReference type="ARBA" id="ARBA00004613"/>
    </source>
</evidence>
<dbReference type="EC" id="1.11.1.9" evidence="4"/>
<evidence type="ECO:0000256" key="4">
    <source>
        <dbReference type="ARBA" id="ARBA00012310"/>
    </source>
</evidence>
<evidence type="ECO:0000256" key="5">
    <source>
        <dbReference type="ARBA" id="ARBA00022525"/>
    </source>
</evidence>
<organism evidence="9 10">
    <name type="scientific">Dinothrombium tinctorium</name>
    <dbReference type="NCBI Taxonomy" id="1965070"/>
    <lineage>
        <taxon>Eukaryota</taxon>
        <taxon>Metazoa</taxon>
        <taxon>Ecdysozoa</taxon>
        <taxon>Arthropoda</taxon>
        <taxon>Chelicerata</taxon>
        <taxon>Arachnida</taxon>
        <taxon>Acari</taxon>
        <taxon>Acariformes</taxon>
        <taxon>Trombidiformes</taxon>
        <taxon>Prostigmata</taxon>
        <taxon>Anystina</taxon>
        <taxon>Parasitengona</taxon>
        <taxon>Trombidioidea</taxon>
        <taxon>Trombidiidae</taxon>
        <taxon>Dinothrombium</taxon>
    </lineage>
</organism>
<proteinExistence type="inferred from homology"/>
<dbReference type="OrthoDB" id="446890at2759"/>
<comment type="catalytic activity">
    <reaction evidence="1">
        <text>2 glutathione + H2O2 = glutathione disulfide + 2 H2O</text>
        <dbReference type="Rhea" id="RHEA:16833"/>
        <dbReference type="ChEBI" id="CHEBI:15377"/>
        <dbReference type="ChEBI" id="CHEBI:16240"/>
        <dbReference type="ChEBI" id="CHEBI:57925"/>
        <dbReference type="ChEBI" id="CHEBI:58297"/>
        <dbReference type="EC" id="1.11.1.9"/>
    </reaction>
</comment>
<dbReference type="STRING" id="1965070.A0A443R6G2"/>
<keyword evidence="6 9" id="KW-0575">Peroxidase</keyword>
<keyword evidence="8" id="KW-0560">Oxidoreductase</keyword>
<dbReference type="EMBL" id="NCKU01001937">
    <property type="protein sequence ID" value="RWS10859.1"/>
    <property type="molecule type" value="Genomic_DNA"/>
</dbReference>
<dbReference type="PANTHER" id="PTHR11592">
    <property type="entry name" value="GLUTATHIONE PEROXIDASE"/>
    <property type="match status" value="1"/>
</dbReference>
<dbReference type="AlphaFoldDB" id="A0A443R6G2"/>
<comment type="caution">
    <text evidence="9">The sequence shown here is derived from an EMBL/GenBank/DDBJ whole genome shotgun (WGS) entry which is preliminary data.</text>
</comment>
<dbReference type="Pfam" id="PF00255">
    <property type="entry name" value="GSHPx"/>
    <property type="match status" value="1"/>
</dbReference>
<dbReference type="SUPFAM" id="SSF52833">
    <property type="entry name" value="Thioredoxin-like"/>
    <property type="match status" value="1"/>
</dbReference>
<dbReference type="PROSITE" id="PS51355">
    <property type="entry name" value="GLUTATHIONE_PEROXID_3"/>
    <property type="match status" value="1"/>
</dbReference>
<evidence type="ECO:0000313" key="10">
    <source>
        <dbReference type="Proteomes" id="UP000285301"/>
    </source>
</evidence>
<comment type="similarity">
    <text evidence="3">Belongs to the glutathione peroxidase family.</text>
</comment>
<evidence type="ECO:0000256" key="6">
    <source>
        <dbReference type="ARBA" id="ARBA00022559"/>
    </source>
</evidence>
<dbReference type="Proteomes" id="UP000285301">
    <property type="component" value="Unassembled WGS sequence"/>
</dbReference>
<evidence type="ECO:0000256" key="3">
    <source>
        <dbReference type="ARBA" id="ARBA00006926"/>
    </source>
</evidence>
<dbReference type="PANTHER" id="PTHR11592:SF88">
    <property type="entry name" value="GLUTATHIONE PEROXIDASE-RELATED"/>
    <property type="match status" value="1"/>
</dbReference>
<keyword evidence="7" id="KW-0732">Signal</keyword>
<keyword evidence="10" id="KW-1185">Reference proteome</keyword>
<dbReference type="GO" id="GO:0006979">
    <property type="term" value="P:response to oxidative stress"/>
    <property type="evidence" value="ECO:0007669"/>
    <property type="project" value="InterPro"/>
</dbReference>
<keyword evidence="5" id="KW-0964">Secreted</keyword>
<evidence type="ECO:0000313" key="9">
    <source>
        <dbReference type="EMBL" id="RWS10859.1"/>
    </source>
</evidence>
<gene>
    <name evidence="9" type="ORF">B4U79_04738</name>
</gene>
<evidence type="ECO:0000256" key="8">
    <source>
        <dbReference type="ARBA" id="ARBA00023002"/>
    </source>
</evidence>
<comment type="subcellular location">
    <subcellularLocation>
        <location evidence="2">Secreted</location>
    </subcellularLocation>
</comment>
<feature type="non-terminal residue" evidence="9">
    <location>
        <position position="1"/>
    </location>
</feature>
<dbReference type="GO" id="GO:0005576">
    <property type="term" value="C:extracellular region"/>
    <property type="evidence" value="ECO:0007669"/>
    <property type="project" value="UniProtKB-SubCell"/>
</dbReference>
<dbReference type="InterPro" id="IPR036249">
    <property type="entry name" value="Thioredoxin-like_sf"/>
</dbReference>
<name>A0A443R6G2_9ACAR</name>
<evidence type="ECO:0000256" key="7">
    <source>
        <dbReference type="ARBA" id="ARBA00022729"/>
    </source>
</evidence>